<dbReference type="InterPro" id="IPR026175">
    <property type="entry name" value="MIPOL1"/>
</dbReference>
<dbReference type="InParanoid" id="A0A6P7Z188"/>
<feature type="coiled-coil region" evidence="1">
    <location>
        <begin position="153"/>
        <end position="180"/>
    </location>
</feature>
<dbReference type="GeneID" id="115477978"/>
<evidence type="ECO:0000313" key="4">
    <source>
        <dbReference type="RefSeq" id="XP_030071013.1"/>
    </source>
</evidence>
<feature type="compositionally biased region" description="Polar residues" evidence="2">
    <location>
        <begin position="26"/>
        <end position="35"/>
    </location>
</feature>
<sequence>MQHREASAGLPDPATEELSAFPVPSPKNTSSTGSKSVGPGYVNTCGAAEKSSENENQDRRLVYNSVTLPQVSSESDKEKTMTLLLKEMDILRENSKKLQDKLAEKDKELETLKLDLKLQERTLEAKIAEKTAALVEEVYLAQRERDKAVMARLRLANEERDEALLRVKCMEESLMKLENINPEENDTTLQELLSRVNKADTGKAIEKSGAELVDRIYKSKEHKEKISAEEMNALTEQRDAALSQCKRLEQELHHLSEQNQTSANNTRHLTVENNPERAQKEQMISLQQDRDKSIQQYKKLEEELQTLRVYYSLHQSLSQEVILKEQFSSAISTYEEALRNREDVLNITQRQNEELAMQLQQSQSEQSSLKVKLQHTVQASQEAEEKVLRLERLVDVLRKKVGAGTLRTVI</sequence>
<dbReference type="OrthoDB" id="6426880at2759"/>
<keyword evidence="1" id="KW-0175">Coiled coil</keyword>
<dbReference type="PANTHER" id="PTHR22089">
    <property type="entry name" value="MIRROR-IMAGE POLYDACTYLY GENE 1 PROTEIN"/>
    <property type="match status" value="1"/>
</dbReference>
<dbReference type="FunCoup" id="A0A6P7Z188">
    <property type="interactions" value="1552"/>
</dbReference>
<name>A0A6P7Z188_9AMPH</name>
<gene>
    <name evidence="4" type="primary">MIPOL1</name>
</gene>
<feature type="region of interest" description="Disordered" evidence="2">
    <location>
        <begin position="1"/>
        <end position="61"/>
    </location>
</feature>
<dbReference type="Proteomes" id="UP000515156">
    <property type="component" value="Chromosome 9"/>
</dbReference>
<dbReference type="AlphaFoldDB" id="A0A6P7Z188"/>
<feature type="compositionally biased region" description="Basic and acidic residues" evidence="2">
    <location>
        <begin position="50"/>
        <end position="61"/>
    </location>
</feature>
<evidence type="ECO:0000256" key="2">
    <source>
        <dbReference type="SAM" id="MobiDB-lite"/>
    </source>
</evidence>
<accession>A0A6P7Z188</accession>
<dbReference type="CTD" id="145282"/>
<proteinExistence type="predicted"/>
<evidence type="ECO:0000313" key="3">
    <source>
        <dbReference type="Proteomes" id="UP000515156"/>
    </source>
</evidence>
<reference evidence="4" key="1">
    <citation type="submission" date="2025-08" db="UniProtKB">
        <authorList>
            <consortium name="RefSeq"/>
        </authorList>
    </citation>
    <scope>IDENTIFICATION</scope>
</reference>
<keyword evidence="3" id="KW-1185">Reference proteome</keyword>
<feature type="coiled-coil region" evidence="1">
    <location>
        <begin position="81"/>
        <end position="129"/>
    </location>
</feature>
<organism evidence="3 4">
    <name type="scientific">Microcaecilia unicolor</name>
    <dbReference type="NCBI Taxonomy" id="1415580"/>
    <lineage>
        <taxon>Eukaryota</taxon>
        <taxon>Metazoa</taxon>
        <taxon>Chordata</taxon>
        <taxon>Craniata</taxon>
        <taxon>Vertebrata</taxon>
        <taxon>Euteleostomi</taxon>
        <taxon>Amphibia</taxon>
        <taxon>Gymnophiona</taxon>
        <taxon>Siphonopidae</taxon>
        <taxon>Microcaecilia</taxon>
    </lineage>
</organism>
<feature type="coiled-coil region" evidence="1">
    <location>
        <begin position="231"/>
        <end position="310"/>
    </location>
</feature>
<dbReference type="RefSeq" id="XP_030071013.1">
    <property type="nucleotide sequence ID" value="XM_030215153.1"/>
</dbReference>
<dbReference type="PANTHER" id="PTHR22089:SF2">
    <property type="entry name" value="MIRROR-IMAGE POLYDACTYLY GENE 1 PROTEIN"/>
    <property type="match status" value="1"/>
</dbReference>
<feature type="coiled-coil region" evidence="1">
    <location>
        <begin position="345"/>
        <end position="400"/>
    </location>
</feature>
<protein>
    <submittedName>
        <fullName evidence="4">Mirror-image polydactyly gene 1 protein</fullName>
    </submittedName>
</protein>
<evidence type="ECO:0000256" key="1">
    <source>
        <dbReference type="SAM" id="Coils"/>
    </source>
</evidence>
<dbReference type="KEGG" id="muo:115477978"/>